<protein>
    <submittedName>
        <fullName evidence="1">Uncharacterized protein</fullName>
    </submittedName>
</protein>
<evidence type="ECO:0000313" key="2">
    <source>
        <dbReference type="Proteomes" id="UP000236199"/>
    </source>
</evidence>
<evidence type="ECO:0000313" key="1">
    <source>
        <dbReference type="EMBL" id="PNS00841.1"/>
    </source>
</evidence>
<sequence>MFLEIYKKALDHNSMFLKLNHSLRDLIKIIKSKNFGLNIDDGVVKNSAIF</sequence>
<dbReference type="AlphaFoldDB" id="A0A2K1PDF1"/>
<name>A0A2K1PDF1_9BACT</name>
<dbReference type="EMBL" id="AZRM01000019">
    <property type="protein sequence ID" value="PNS00841.1"/>
    <property type="molecule type" value="Genomic_DNA"/>
</dbReference>
<comment type="caution">
    <text evidence="1">The sequence shown here is derived from an EMBL/GenBank/DDBJ whole genome shotgun (WGS) entry which is preliminary data.</text>
</comment>
<dbReference type="Proteomes" id="UP000236199">
    <property type="component" value="Unassembled WGS sequence"/>
</dbReference>
<proteinExistence type="predicted"/>
<keyword evidence="2" id="KW-1185">Reference proteome</keyword>
<accession>A0A2K1PDF1</accession>
<organism evidence="1 2">
    <name type="scientific">Petrotoga miotherma DSM 10691</name>
    <dbReference type="NCBI Taxonomy" id="1434326"/>
    <lineage>
        <taxon>Bacteria</taxon>
        <taxon>Thermotogati</taxon>
        <taxon>Thermotogota</taxon>
        <taxon>Thermotogae</taxon>
        <taxon>Petrotogales</taxon>
        <taxon>Petrotogaceae</taxon>
        <taxon>Petrotoga</taxon>
    </lineage>
</organism>
<reference evidence="1 2" key="1">
    <citation type="submission" date="2013-12" db="EMBL/GenBank/DDBJ databases">
        <title>Comparative genomics of Petrotoga isolates.</title>
        <authorList>
            <person name="Nesbo C.L."/>
            <person name="Charchuk R."/>
            <person name="Chow K."/>
        </authorList>
    </citation>
    <scope>NUCLEOTIDE SEQUENCE [LARGE SCALE GENOMIC DNA]</scope>
    <source>
        <strain evidence="1 2">DSM 10691</strain>
    </source>
</reference>
<gene>
    <name evidence="1" type="ORF">X928_04100</name>
</gene>